<keyword evidence="8" id="KW-1185">Reference proteome</keyword>
<dbReference type="FunFam" id="1.10.630.10:FF:000050">
    <property type="entry name" value="Cytochrome P450 monooxygenase"/>
    <property type="match status" value="1"/>
</dbReference>
<dbReference type="AlphaFoldDB" id="M2XGS4"/>
<dbReference type="GO" id="GO:0016705">
    <property type="term" value="F:oxidoreductase activity, acting on paired donors, with incorporation or reduction of molecular oxygen"/>
    <property type="evidence" value="ECO:0007669"/>
    <property type="project" value="InterPro"/>
</dbReference>
<dbReference type="eggNOG" id="KOG0159">
    <property type="taxonomic scope" value="Eukaryota"/>
</dbReference>
<comment type="cofactor">
    <cofactor evidence="1 5">
        <name>heme</name>
        <dbReference type="ChEBI" id="CHEBI:30413"/>
    </cofactor>
</comment>
<dbReference type="Gene3D" id="1.10.630.10">
    <property type="entry name" value="Cytochrome P450"/>
    <property type="match status" value="1"/>
</dbReference>
<dbReference type="GO" id="GO:0020037">
    <property type="term" value="F:heme binding"/>
    <property type="evidence" value="ECO:0007669"/>
    <property type="project" value="InterPro"/>
</dbReference>
<sequence>MAIEIGSLALLVVFGTALCFTSLYAFHFHYSALRTVPGPTLARLSALWRVRLIWSGDAPKKYRDLHQRYGPIVRTAPNVVDVSDPGQIPVVLGINAKFVKSDFYTAFDTVYDVDNSRLPSMFSTTDPAFHRHLKRPVAHKYSLSSLRSLERLVNKCSQIFTDAMLETAGQSVDMSTWLQWYAFDVIGEITFSRRFGFMEQKKDVEGMIEGIDFGLWYNSLVGQLPWLHPFLLGNSTARKLLGRIKESPLETINRVTREAIRAHNDAPQDKDKQEDLVTEEDFLTFLSREEAVQGNAMPDRDKMNHLLNNLFAGSDTTAISLRAVFYQLMRHPEIYRQVQTEIVAADNAGKLSWPFIKYTESLEHLPFLHMCIKEAMRVHPGVGFPLERVVPNVGAKICDTFLPGGTIVGINAAVIHYDKDIFGEDAAQFRPNRWVVNESNRDAVALMERNLLIFGAGARSCIGKNISILEMGKFIPQILRAFDVTFADARNPEWKVRTFWFSRQSEFRAVFTPRKGPEEAPEVVSMRRRQDH</sequence>
<evidence type="ECO:0000313" key="8">
    <source>
        <dbReference type="Proteomes" id="UP000016933"/>
    </source>
</evidence>
<dbReference type="PANTHER" id="PTHR24305:SF232">
    <property type="entry name" value="P450, PUTATIVE (EUROFUNG)-RELATED"/>
    <property type="match status" value="1"/>
</dbReference>
<keyword evidence="6" id="KW-0503">Monooxygenase</keyword>
<proteinExistence type="inferred from homology"/>
<dbReference type="HOGENOM" id="CLU_001570_14_0_1"/>
<keyword evidence="6" id="KW-0560">Oxidoreductase</keyword>
<evidence type="ECO:0000256" key="3">
    <source>
        <dbReference type="ARBA" id="ARBA00022723"/>
    </source>
</evidence>
<dbReference type="CDD" id="cd11060">
    <property type="entry name" value="CYP57A1-like"/>
    <property type="match status" value="1"/>
</dbReference>
<keyword evidence="5 6" id="KW-0349">Heme</keyword>
<accession>M2XGS4</accession>
<gene>
    <name evidence="7" type="ORF">DOTSEDRAFT_48209</name>
</gene>
<dbReference type="InterPro" id="IPR050121">
    <property type="entry name" value="Cytochrome_P450_monoxygenase"/>
</dbReference>
<dbReference type="InterPro" id="IPR017972">
    <property type="entry name" value="Cyt_P450_CS"/>
</dbReference>
<dbReference type="STRING" id="675120.M2XGS4"/>
<evidence type="ECO:0000256" key="1">
    <source>
        <dbReference type="ARBA" id="ARBA00001971"/>
    </source>
</evidence>
<dbReference type="InterPro" id="IPR001128">
    <property type="entry name" value="Cyt_P450"/>
</dbReference>
<organism evidence="7 8">
    <name type="scientific">Dothistroma septosporum (strain NZE10 / CBS 128990)</name>
    <name type="common">Red band needle blight fungus</name>
    <name type="synonym">Mycosphaerella pini</name>
    <dbReference type="NCBI Taxonomy" id="675120"/>
    <lineage>
        <taxon>Eukaryota</taxon>
        <taxon>Fungi</taxon>
        <taxon>Dikarya</taxon>
        <taxon>Ascomycota</taxon>
        <taxon>Pezizomycotina</taxon>
        <taxon>Dothideomycetes</taxon>
        <taxon>Dothideomycetidae</taxon>
        <taxon>Mycosphaerellales</taxon>
        <taxon>Mycosphaerellaceae</taxon>
        <taxon>Dothistroma</taxon>
    </lineage>
</organism>
<dbReference type="GO" id="GO:0005506">
    <property type="term" value="F:iron ion binding"/>
    <property type="evidence" value="ECO:0007669"/>
    <property type="project" value="InterPro"/>
</dbReference>
<keyword evidence="4 5" id="KW-0408">Iron</keyword>
<evidence type="ECO:0000256" key="5">
    <source>
        <dbReference type="PIRSR" id="PIRSR602401-1"/>
    </source>
</evidence>
<dbReference type="PROSITE" id="PS00086">
    <property type="entry name" value="CYTOCHROME_P450"/>
    <property type="match status" value="1"/>
</dbReference>
<dbReference type="Pfam" id="PF00067">
    <property type="entry name" value="p450"/>
    <property type="match status" value="1"/>
</dbReference>
<comment type="similarity">
    <text evidence="2 6">Belongs to the cytochrome P450 family.</text>
</comment>
<evidence type="ECO:0000256" key="6">
    <source>
        <dbReference type="RuleBase" id="RU000461"/>
    </source>
</evidence>
<keyword evidence="3 5" id="KW-0479">Metal-binding</keyword>
<protein>
    <submittedName>
        <fullName evidence="7">Uncharacterized protein</fullName>
    </submittedName>
</protein>
<evidence type="ECO:0000256" key="4">
    <source>
        <dbReference type="ARBA" id="ARBA00023004"/>
    </source>
</evidence>
<evidence type="ECO:0000313" key="7">
    <source>
        <dbReference type="EMBL" id="EME38687.1"/>
    </source>
</evidence>
<dbReference type="InterPro" id="IPR036396">
    <property type="entry name" value="Cyt_P450_sf"/>
</dbReference>
<dbReference type="OMA" id="TFWFAKQ"/>
<dbReference type="InterPro" id="IPR002401">
    <property type="entry name" value="Cyt_P450_E_grp-I"/>
</dbReference>
<dbReference type="SUPFAM" id="SSF48264">
    <property type="entry name" value="Cytochrome P450"/>
    <property type="match status" value="1"/>
</dbReference>
<feature type="binding site" description="axial binding residue" evidence="5">
    <location>
        <position position="461"/>
    </location>
    <ligand>
        <name>heme</name>
        <dbReference type="ChEBI" id="CHEBI:30413"/>
    </ligand>
    <ligandPart>
        <name>Fe</name>
        <dbReference type="ChEBI" id="CHEBI:18248"/>
    </ligandPart>
</feature>
<dbReference type="EMBL" id="KB446546">
    <property type="protein sequence ID" value="EME38687.1"/>
    <property type="molecule type" value="Genomic_DNA"/>
</dbReference>
<evidence type="ECO:0000256" key="2">
    <source>
        <dbReference type="ARBA" id="ARBA00010617"/>
    </source>
</evidence>
<reference evidence="8" key="1">
    <citation type="journal article" date="2012" name="PLoS Genet.">
        <title>The genomes of the fungal plant pathogens Cladosporium fulvum and Dothistroma septosporum reveal adaptation to different hosts and lifestyles but also signatures of common ancestry.</title>
        <authorList>
            <person name="de Wit P.J.G.M."/>
            <person name="van der Burgt A."/>
            <person name="Oekmen B."/>
            <person name="Stergiopoulos I."/>
            <person name="Abd-Elsalam K.A."/>
            <person name="Aerts A.L."/>
            <person name="Bahkali A.H."/>
            <person name="Beenen H.G."/>
            <person name="Chettri P."/>
            <person name="Cox M.P."/>
            <person name="Datema E."/>
            <person name="de Vries R.P."/>
            <person name="Dhillon B."/>
            <person name="Ganley A.R."/>
            <person name="Griffiths S.A."/>
            <person name="Guo Y."/>
            <person name="Hamelin R.C."/>
            <person name="Henrissat B."/>
            <person name="Kabir M.S."/>
            <person name="Jashni M.K."/>
            <person name="Kema G."/>
            <person name="Klaubauf S."/>
            <person name="Lapidus A."/>
            <person name="Levasseur A."/>
            <person name="Lindquist E."/>
            <person name="Mehrabi R."/>
            <person name="Ohm R.A."/>
            <person name="Owen T.J."/>
            <person name="Salamov A."/>
            <person name="Schwelm A."/>
            <person name="Schijlen E."/>
            <person name="Sun H."/>
            <person name="van den Burg H.A."/>
            <person name="van Ham R.C.H.J."/>
            <person name="Zhang S."/>
            <person name="Goodwin S.B."/>
            <person name="Grigoriev I.V."/>
            <person name="Collemare J."/>
            <person name="Bradshaw R.E."/>
        </authorList>
    </citation>
    <scope>NUCLEOTIDE SEQUENCE [LARGE SCALE GENOMIC DNA]</scope>
    <source>
        <strain evidence="8">NZE10 / CBS 128990</strain>
    </source>
</reference>
<reference evidence="7 8" key="2">
    <citation type="journal article" date="2012" name="PLoS Pathog.">
        <title>Diverse lifestyles and strategies of plant pathogenesis encoded in the genomes of eighteen Dothideomycetes fungi.</title>
        <authorList>
            <person name="Ohm R.A."/>
            <person name="Feau N."/>
            <person name="Henrissat B."/>
            <person name="Schoch C.L."/>
            <person name="Horwitz B.A."/>
            <person name="Barry K.W."/>
            <person name="Condon B.J."/>
            <person name="Copeland A.C."/>
            <person name="Dhillon B."/>
            <person name="Glaser F."/>
            <person name="Hesse C.N."/>
            <person name="Kosti I."/>
            <person name="LaButti K."/>
            <person name="Lindquist E.A."/>
            <person name="Lucas S."/>
            <person name="Salamov A.A."/>
            <person name="Bradshaw R.E."/>
            <person name="Ciuffetti L."/>
            <person name="Hamelin R.C."/>
            <person name="Kema G.H.J."/>
            <person name="Lawrence C."/>
            <person name="Scott J.A."/>
            <person name="Spatafora J.W."/>
            <person name="Turgeon B.G."/>
            <person name="de Wit P.J.G.M."/>
            <person name="Zhong S."/>
            <person name="Goodwin S.B."/>
            <person name="Grigoriev I.V."/>
        </authorList>
    </citation>
    <scope>NUCLEOTIDE SEQUENCE [LARGE SCALE GENOMIC DNA]</scope>
    <source>
        <strain evidence="8">NZE10 / CBS 128990</strain>
    </source>
</reference>
<dbReference type="PRINTS" id="PR00385">
    <property type="entry name" value="P450"/>
</dbReference>
<dbReference type="GO" id="GO:0004497">
    <property type="term" value="F:monooxygenase activity"/>
    <property type="evidence" value="ECO:0007669"/>
    <property type="project" value="UniProtKB-KW"/>
</dbReference>
<dbReference type="Proteomes" id="UP000016933">
    <property type="component" value="Unassembled WGS sequence"/>
</dbReference>
<dbReference type="PRINTS" id="PR00463">
    <property type="entry name" value="EP450I"/>
</dbReference>
<dbReference type="PANTHER" id="PTHR24305">
    <property type="entry name" value="CYTOCHROME P450"/>
    <property type="match status" value="1"/>
</dbReference>
<name>M2XGS4_DOTSN</name>